<dbReference type="Gene3D" id="6.10.340.10">
    <property type="match status" value="1"/>
</dbReference>
<keyword evidence="2" id="KW-1003">Cell membrane</keyword>
<dbReference type="InterPro" id="IPR003660">
    <property type="entry name" value="HAMP_dom"/>
</dbReference>
<dbReference type="GO" id="GO:0007165">
    <property type="term" value="P:signal transduction"/>
    <property type="evidence" value="ECO:0007669"/>
    <property type="project" value="UniProtKB-KW"/>
</dbReference>
<evidence type="ECO:0000256" key="8">
    <source>
        <dbReference type="ARBA" id="ARBA00029447"/>
    </source>
</evidence>
<keyword evidence="6 10" id="KW-0472">Membrane</keyword>
<feature type="domain" description="Methyl-accepting transducer" evidence="11">
    <location>
        <begin position="429"/>
        <end position="666"/>
    </location>
</feature>
<dbReference type="EMBL" id="JNUP01000072">
    <property type="protein sequence ID" value="KGE70728.1"/>
    <property type="molecule type" value="Genomic_DNA"/>
</dbReference>
<feature type="transmembrane region" description="Helical" evidence="10">
    <location>
        <begin position="7"/>
        <end position="27"/>
    </location>
</feature>
<evidence type="ECO:0000313" key="14">
    <source>
        <dbReference type="Proteomes" id="UP000029692"/>
    </source>
</evidence>
<evidence type="ECO:0000313" key="13">
    <source>
        <dbReference type="EMBL" id="KGE70728.1"/>
    </source>
</evidence>
<dbReference type="CDD" id="cd06225">
    <property type="entry name" value="HAMP"/>
    <property type="match status" value="1"/>
</dbReference>
<keyword evidence="3" id="KW-0145">Chemotaxis</keyword>
<reference evidence="13 14" key="1">
    <citation type="submission" date="2014-05" db="EMBL/GenBank/DDBJ databases">
        <title>De novo Genome Sequence of Spirocheata sp.</title>
        <authorList>
            <person name="Shivani Y."/>
            <person name="Subhash Y."/>
            <person name="Tushar L."/>
            <person name="Sasikala C."/>
            <person name="Ramana C.V."/>
        </authorList>
    </citation>
    <scope>NUCLEOTIDE SEQUENCE [LARGE SCALE GENOMIC DNA]</scope>
    <source>
        <strain evidence="13 14">JC230</strain>
    </source>
</reference>
<evidence type="ECO:0000256" key="7">
    <source>
        <dbReference type="ARBA" id="ARBA00023224"/>
    </source>
</evidence>
<keyword evidence="7 9" id="KW-0807">Transducer</keyword>
<evidence type="ECO:0008006" key="15">
    <source>
        <dbReference type="Google" id="ProtNLM"/>
    </source>
</evidence>
<dbReference type="PANTHER" id="PTHR32089:SF112">
    <property type="entry name" value="LYSOZYME-LIKE PROTEIN-RELATED"/>
    <property type="match status" value="1"/>
</dbReference>
<dbReference type="CDD" id="cd12913">
    <property type="entry name" value="PDC1_MCP_like"/>
    <property type="match status" value="1"/>
</dbReference>
<dbReference type="Gene3D" id="3.30.450.20">
    <property type="entry name" value="PAS domain"/>
    <property type="match status" value="2"/>
</dbReference>
<dbReference type="Gene3D" id="1.10.287.950">
    <property type="entry name" value="Methyl-accepting chemotaxis protein"/>
    <property type="match status" value="1"/>
</dbReference>
<dbReference type="OrthoDB" id="369343at2"/>
<dbReference type="SMART" id="SM00283">
    <property type="entry name" value="MA"/>
    <property type="match status" value="1"/>
</dbReference>
<evidence type="ECO:0000256" key="9">
    <source>
        <dbReference type="PROSITE-ProRule" id="PRU00284"/>
    </source>
</evidence>
<comment type="caution">
    <text evidence="13">The sequence shown here is derived from an EMBL/GenBank/DDBJ whole genome shotgun (WGS) entry which is preliminary data.</text>
</comment>
<name>A0A098QTK3_9SPIO</name>
<dbReference type="Pfam" id="PF00015">
    <property type="entry name" value="MCPsignal"/>
    <property type="match status" value="1"/>
</dbReference>
<keyword evidence="4 10" id="KW-0812">Transmembrane</keyword>
<gene>
    <name evidence="13" type="ORF">DC28_14590</name>
</gene>
<organism evidence="13 14">
    <name type="scientific">Spirochaeta lutea</name>
    <dbReference type="NCBI Taxonomy" id="1480694"/>
    <lineage>
        <taxon>Bacteria</taxon>
        <taxon>Pseudomonadati</taxon>
        <taxon>Spirochaetota</taxon>
        <taxon>Spirochaetia</taxon>
        <taxon>Spirochaetales</taxon>
        <taxon>Spirochaetaceae</taxon>
        <taxon>Spirochaeta</taxon>
    </lineage>
</organism>
<evidence type="ECO:0000256" key="4">
    <source>
        <dbReference type="ARBA" id="ARBA00022692"/>
    </source>
</evidence>
<dbReference type="PROSITE" id="PS50885">
    <property type="entry name" value="HAMP"/>
    <property type="match status" value="1"/>
</dbReference>
<feature type="transmembrane region" description="Helical" evidence="10">
    <location>
        <begin position="305"/>
        <end position="326"/>
    </location>
</feature>
<keyword evidence="14" id="KW-1185">Reference proteome</keyword>
<comment type="similarity">
    <text evidence="8">Belongs to the methyl-accepting chemotaxis (MCP) protein family.</text>
</comment>
<evidence type="ECO:0000259" key="12">
    <source>
        <dbReference type="PROSITE" id="PS50885"/>
    </source>
</evidence>
<dbReference type="Pfam" id="PF02743">
    <property type="entry name" value="dCache_1"/>
    <property type="match status" value="1"/>
</dbReference>
<dbReference type="AlphaFoldDB" id="A0A098QTK3"/>
<evidence type="ECO:0000256" key="10">
    <source>
        <dbReference type="SAM" id="Phobius"/>
    </source>
</evidence>
<dbReference type="RefSeq" id="WP_037550124.1">
    <property type="nucleotide sequence ID" value="NZ_JNUP01000072.1"/>
</dbReference>
<evidence type="ECO:0000256" key="6">
    <source>
        <dbReference type="ARBA" id="ARBA00023136"/>
    </source>
</evidence>
<dbReference type="PROSITE" id="PS50111">
    <property type="entry name" value="CHEMOTAXIS_TRANSDUC_2"/>
    <property type="match status" value="1"/>
</dbReference>
<dbReference type="eggNOG" id="COG0840">
    <property type="taxonomic scope" value="Bacteria"/>
</dbReference>
<keyword evidence="5 10" id="KW-1133">Transmembrane helix</keyword>
<accession>A0A098QTK3</accession>
<sequence length="720" mass="78246">MKLTTRFFLIVLVLPMVILLVSTVISVRQQQGIISSLIEDIQQRTVAEAGNAVAAEISRLEGRLFAMARLPQVRRVIGSFPGVYDQELFEAVPGYLDYRETLQAFVDDGVSLAYTVSAVNGTLGLNSWIQLPEDYDGRQNDYYTQPVALNRVYLTDPYLNPEGVENTDPTAVTISRPVRSASGELLGVAAFDIGLNPVVQIISQIAQENQANISLYTSSGLYISHPTLDTTTELQSVLQQLEREEIQDPQAAFAQLIEPGEHAFTIQAGGEAYLYVTGQVPGTNWRIAASLREADVFGPLTAQILGLNSLTALVLLGVLVIVLITLQRTVVANILRASGRLNEIASGDGDLTQRIMISRKDEIGVLASNFNKFVDTLGGIITQIKENLQEGTRVRQELTASTEETTSAMNQIAANVASIKEQIRSLDRAIEINTGAVHSMSEEARLVTEQLDEQGSMVEESTASVNQMLSSLESVASITRQRREITTQLAENSQAANEQLDMTNDIFKTGVAANIDQIKEMVETIQGIASQTNLLAMNAAIEAAHAGEAGKGFAVVSDEIRKLAENSAESSNTISTTIGLIIENIEKTGQMVNQVSEYFSTVIREVNETVNAFSEIESSTMELTEGGRQILQAMTALQEASLKIKQGAQGMTGSIQEITRNQEQITHSSSESSNGMSEITIGVQEINEAMNHIQTLNTNLSGVIDTLGQLVHTFKTETDR</sequence>
<protein>
    <recommendedName>
        <fullName evidence="15">Chemotaxis protein</fullName>
    </recommendedName>
</protein>
<evidence type="ECO:0000256" key="2">
    <source>
        <dbReference type="ARBA" id="ARBA00022475"/>
    </source>
</evidence>
<dbReference type="PANTHER" id="PTHR32089">
    <property type="entry name" value="METHYL-ACCEPTING CHEMOTAXIS PROTEIN MCPB"/>
    <property type="match status" value="1"/>
</dbReference>
<feature type="domain" description="HAMP" evidence="12">
    <location>
        <begin position="328"/>
        <end position="382"/>
    </location>
</feature>
<dbReference type="InterPro" id="IPR004089">
    <property type="entry name" value="MCPsignal_dom"/>
</dbReference>
<dbReference type="Pfam" id="PF00672">
    <property type="entry name" value="HAMP"/>
    <property type="match status" value="1"/>
</dbReference>
<evidence type="ECO:0000256" key="1">
    <source>
        <dbReference type="ARBA" id="ARBA00004651"/>
    </source>
</evidence>
<evidence type="ECO:0000256" key="3">
    <source>
        <dbReference type="ARBA" id="ARBA00022500"/>
    </source>
</evidence>
<dbReference type="InterPro" id="IPR033479">
    <property type="entry name" value="dCache_1"/>
</dbReference>
<dbReference type="SUPFAM" id="SSF58104">
    <property type="entry name" value="Methyl-accepting chemotaxis protein (MCP) signaling domain"/>
    <property type="match status" value="2"/>
</dbReference>
<dbReference type="STRING" id="1480694.DC28_14590"/>
<proteinExistence type="inferred from homology"/>
<comment type="subcellular location">
    <subcellularLocation>
        <location evidence="1">Cell membrane</location>
        <topology evidence="1">Multi-pass membrane protein</topology>
    </subcellularLocation>
</comment>
<dbReference type="Proteomes" id="UP000029692">
    <property type="component" value="Unassembled WGS sequence"/>
</dbReference>
<dbReference type="SMART" id="SM00304">
    <property type="entry name" value="HAMP"/>
    <property type="match status" value="1"/>
</dbReference>
<dbReference type="GO" id="GO:0005886">
    <property type="term" value="C:plasma membrane"/>
    <property type="evidence" value="ECO:0007669"/>
    <property type="project" value="UniProtKB-SubCell"/>
</dbReference>
<dbReference type="GO" id="GO:0006935">
    <property type="term" value="P:chemotaxis"/>
    <property type="evidence" value="ECO:0007669"/>
    <property type="project" value="UniProtKB-KW"/>
</dbReference>
<evidence type="ECO:0000256" key="5">
    <source>
        <dbReference type="ARBA" id="ARBA00022989"/>
    </source>
</evidence>
<evidence type="ECO:0000259" key="11">
    <source>
        <dbReference type="PROSITE" id="PS50111"/>
    </source>
</evidence>